<dbReference type="InterPro" id="IPR051262">
    <property type="entry name" value="SMP-30/CGR1_Lactonase"/>
</dbReference>
<gene>
    <name evidence="5" type="ORF">LJD61_13300</name>
</gene>
<protein>
    <submittedName>
        <fullName evidence="5">SMP-30/gluconolactonase/LRE family protein</fullName>
    </submittedName>
</protein>
<dbReference type="Gene3D" id="2.40.10.500">
    <property type="match status" value="1"/>
</dbReference>
<evidence type="ECO:0000256" key="1">
    <source>
        <dbReference type="ARBA" id="ARBA00008853"/>
    </source>
</evidence>
<proteinExistence type="inferred from homology"/>
<keyword evidence="6" id="KW-1185">Reference proteome</keyword>
<dbReference type="PANTHER" id="PTHR47572">
    <property type="entry name" value="LIPOPROTEIN-RELATED"/>
    <property type="match status" value="1"/>
</dbReference>
<dbReference type="SUPFAM" id="SSF63829">
    <property type="entry name" value="Calcium-dependent phosphotriesterase"/>
    <property type="match status" value="1"/>
</dbReference>
<feature type="signal peptide" evidence="3">
    <location>
        <begin position="1"/>
        <end position="37"/>
    </location>
</feature>
<dbReference type="RefSeq" id="WP_255228043.1">
    <property type="nucleotide sequence ID" value="NZ_JAJEKE010000012.1"/>
</dbReference>
<dbReference type="InterPro" id="IPR013658">
    <property type="entry name" value="SGL"/>
</dbReference>
<accession>A0ABT1NGU2</accession>
<dbReference type="Pfam" id="PF08450">
    <property type="entry name" value="SGL"/>
    <property type="match status" value="1"/>
</dbReference>
<comment type="similarity">
    <text evidence="1">Belongs to the SMP-30/CGR1 family.</text>
</comment>
<comment type="caution">
    <text evidence="5">The sequence shown here is derived from an EMBL/GenBank/DDBJ whole genome shotgun (WGS) entry which is preliminary data.</text>
</comment>
<dbReference type="InterPro" id="IPR011042">
    <property type="entry name" value="6-blade_b-propeller_TolB-like"/>
</dbReference>
<sequence length="325" mass="35667">MVLKKCFAFCPLKGKTKNVLLCAALALCLLLPGCSHTKNPDISDGAEDLVQMPENTSIPAMETTGEPEVFATGFDGADGIAMDDSGNMYVGNRKTNRIYKVSTKGEVMDFVSLDCQELLCMTTDEENNLYAAGRNKVFKINPQGDTHEIGTGFSCADDVRLDGEGNLYVTDSSENRVYKITPMLEKSVFIESDQSQSELTRGWHITGISFDNTFENLYIARMLKGEVLKYPIGPDGLPGEPSIIADSLMEPDHLEVDAQGRLYVTLFREGSLIRIDPSGEIETLCDGKMGYATGIVLGRGEFGEQYAYVADYGRNQVVRINLAED</sequence>
<feature type="chain" id="PRO_5046979030" evidence="3">
    <location>
        <begin position="38"/>
        <end position="325"/>
    </location>
</feature>
<dbReference type="PANTHER" id="PTHR47572:SF4">
    <property type="entry name" value="LACTONASE DRP35"/>
    <property type="match status" value="1"/>
</dbReference>
<keyword evidence="2" id="KW-0378">Hydrolase</keyword>
<name>A0ABT1NGU2_9FIRM</name>
<evidence type="ECO:0000313" key="6">
    <source>
        <dbReference type="Proteomes" id="UP001651880"/>
    </source>
</evidence>
<evidence type="ECO:0000313" key="5">
    <source>
        <dbReference type="EMBL" id="MCQ1530520.1"/>
    </source>
</evidence>
<evidence type="ECO:0000259" key="4">
    <source>
        <dbReference type="Pfam" id="PF08450"/>
    </source>
</evidence>
<feature type="domain" description="SMP-30/Gluconolactonase/LRE-like region" evidence="4">
    <location>
        <begin position="157"/>
        <end position="286"/>
    </location>
</feature>
<dbReference type="Gene3D" id="2.120.10.30">
    <property type="entry name" value="TolB, C-terminal domain"/>
    <property type="match status" value="2"/>
</dbReference>
<dbReference type="EMBL" id="JAJEKE010000012">
    <property type="protein sequence ID" value="MCQ1530520.1"/>
    <property type="molecule type" value="Genomic_DNA"/>
</dbReference>
<organism evidence="5 6">
    <name type="scientific">Lutispora saccharofermentans</name>
    <dbReference type="NCBI Taxonomy" id="3024236"/>
    <lineage>
        <taxon>Bacteria</taxon>
        <taxon>Bacillati</taxon>
        <taxon>Bacillota</taxon>
        <taxon>Clostridia</taxon>
        <taxon>Lutisporales</taxon>
        <taxon>Lutisporaceae</taxon>
        <taxon>Lutispora</taxon>
    </lineage>
</organism>
<reference evidence="5 6" key="1">
    <citation type="submission" date="2021-10" db="EMBL/GenBank/DDBJ databases">
        <title>Lutispora strain m25 sp. nov., a thermophilic, non-spore-forming bacterium isolated from a lab-scale methanogenic bioreactor digesting anaerobic sludge.</title>
        <authorList>
            <person name="El Houari A."/>
            <person name="Mcdonald J."/>
        </authorList>
    </citation>
    <scope>NUCLEOTIDE SEQUENCE [LARGE SCALE GENOMIC DNA]</scope>
    <source>
        <strain evidence="6">m25</strain>
    </source>
</reference>
<keyword evidence="3" id="KW-0732">Signal</keyword>
<evidence type="ECO:0000256" key="3">
    <source>
        <dbReference type="SAM" id="SignalP"/>
    </source>
</evidence>
<dbReference type="Proteomes" id="UP001651880">
    <property type="component" value="Unassembled WGS sequence"/>
</dbReference>
<evidence type="ECO:0000256" key="2">
    <source>
        <dbReference type="ARBA" id="ARBA00022801"/>
    </source>
</evidence>